<comment type="caution">
    <text evidence="1">The sequence shown here is derived from an EMBL/GenBank/DDBJ whole genome shotgun (WGS) entry which is preliminary data.</text>
</comment>
<protein>
    <recommendedName>
        <fullName evidence="3">ATPase AAA-type core domain-containing protein</fullName>
    </recommendedName>
</protein>
<dbReference type="Gene3D" id="3.40.50.300">
    <property type="entry name" value="P-loop containing nucleotide triphosphate hydrolases"/>
    <property type="match status" value="1"/>
</dbReference>
<evidence type="ECO:0000313" key="2">
    <source>
        <dbReference type="Proteomes" id="UP000266861"/>
    </source>
</evidence>
<accession>A0A397JJN3</accession>
<name>A0A397JJN3_9GLOM</name>
<dbReference type="InterPro" id="IPR027417">
    <property type="entry name" value="P-loop_NTPase"/>
</dbReference>
<gene>
    <name evidence="1" type="ORF">Glove_30g79</name>
</gene>
<dbReference type="Proteomes" id="UP000266861">
    <property type="component" value="Unassembled WGS sequence"/>
</dbReference>
<evidence type="ECO:0000313" key="1">
    <source>
        <dbReference type="EMBL" id="RHZ87817.1"/>
    </source>
</evidence>
<organism evidence="1 2">
    <name type="scientific">Diversispora epigaea</name>
    <dbReference type="NCBI Taxonomy" id="1348612"/>
    <lineage>
        <taxon>Eukaryota</taxon>
        <taxon>Fungi</taxon>
        <taxon>Fungi incertae sedis</taxon>
        <taxon>Mucoromycota</taxon>
        <taxon>Glomeromycotina</taxon>
        <taxon>Glomeromycetes</taxon>
        <taxon>Diversisporales</taxon>
        <taxon>Diversisporaceae</taxon>
        <taxon>Diversispora</taxon>
    </lineage>
</organism>
<dbReference type="STRING" id="1348612.A0A397JJN3"/>
<reference evidence="1 2" key="1">
    <citation type="submission" date="2018-08" db="EMBL/GenBank/DDBJ databases">
        <title>Genome and evolution of the arbuscular mycorrhizal fungus Diversispora epigaea (formerly Glomus versiforme) and its bacterial endosymbionts.</title>
        <authorList>
            <person name="Sun X."/>
            <person name="Fei Z."/>
            <person name="Harrison M."/>
        </authorList>
    </citation>
    <scope>NUCLEOTIDE SEQUENCE [LARGE SCALE GENOMIC DNA]</scope>
    <source>
        <strain evidence="1 2">IT104</strain>
    </source>
</reference>
<sequence length="349" mass="40180">MEKGTKPGELTSEEDESTYYVICGEHGTRKTKMIRKASRDVGAGVIYVDLFGIAFGKALNFAFEEKISLTNHLARKMGNISEFVITAFLILTSFLIDEIEPPKWERAFKRAAKAHNKPPIIVYDNVSRLISENPKILDLLQNDAKGGADSKEYVTVFVGSEGEFSRRMECTIFFAFESRVFHNWRSLMQEYHYIEKSILNVSKNFEEYFYKINNIDGVEVLKSNVFAYHPAENVATFHSESSNGVFKFDLKSAERGNCCCGQNNVARLKSYFIGIWRQLRKIMIKVIKPNVGAGYLYGEGIKKDVNKAFLNQQRMIMQQDNFRLEDVNRNIIKAVYWLSKSKKKQWKSK</sequence>
<dbReference type="EMBL" id="PQFF01000028">
    <property type="protein sequence ID" value="RHZ87817.1"/>
    <property type="molecule type" value="Genomic_DNA"/>
</dbReference>
<dbReference type="OrthoDB" id="511599at2759"/>
<dbReference type="AlphaFoldDB" id="A0A397JJN3"/>
<keyword evidence="2" id="KW-1185">Reference proteome</keyword>
<evidence type="ECO:0008006" key="3">
    <source>
        <dbReference type="Google" id="ProtNLM"/>
    </source>
</evidence>
<proteinExistence type="predicted"/>
<dbReference type="SUPFAM" id="SSF52540">
    <property type="entry name" value="P-loop containing nucleoside triphosphate hydrolases"/>
    <property type="match status" value="1"/>
</dbReference>